<sequence>MRRKRGSSLVEVMVVSAVGTIIATLSIQILSHSQRNAREAQQRLDMQRGLSQWETQLRNDLRAATSVAMPDAQTLVVADSTGQVTYAVKKNLVERTTTIRDEKTSSEGYALPGCQVAFTQPEPNQVQVSVAPLSHGKPGHAFTIRQSVGRAP</sequence>
<dbReference type="RefSeq" id="WP_105356614.1">
    <property type="nucleotide sequence ID" value="NZ_PUIB01000019.1"/>
</dbReference>
<name>A0A2S8FHF7_9BACT</name>
<protein>
    <recommendedName>
        <fullName evidence="4">Prepilin-type cleavage/methylation domain-containing protein</fullName>
    </recommendedName>
</protein>
<dbReference type="Proteomes" id="UP000239388">
    <property type="component" value="Unassembled WGS sequence"/>
</dbReference>
<keyword evidence="1" id="KW-1133">Transmembrane helix</keyword>
<keyword evidence="1" id="KW-0812">Transmembrane</keyword>
<dbReference type="AlphaFoldDB" id="A0A2S8FHF7"/>
<dbReference type="SUPFAM" id="SSF54523">
    <property type="entry name" value="Pili subunits"/>
    <property type="match status" value="1"/>
</dbReference>
<proteinExistence type="predicted"/>
<evidence type="ECO:0000313" key="3">
    <source>
        <dbReference type="Proteomes" id="UP000239388"/>
    </source>
</evidence>
<organism evidence="2 3">
    <name type="scientific">Blastopirellula marina</name>
    <dbReference type="NCBI Taxonomy" id="124"/>
    <lineage>
        <taxon>Bacteria</taxon>
        <taxon>Pseudomonadati</taxon>
        <taxon>Planctomycetota</taxon>
        <taxon>Planctomycetia</taxon>
        <taxon>Pirellulales</taxon>
        <taxon>Pirellulaceae</taxon>
        <taxon>Blastopirellula</taxon>
    </lineage>
</organism>
<dbReference type="EMBL" id="PUIB01000019">
    <property type="protein sequence ID" value="PQO31572.1"/>
    <property type="molecule type" value="Genomic_DNA"/>
</dbReference>
<gene>
    <name evidence="2" type="ORF">C5Y98_19325</name>
</gene>
<evidence type="ECO:0000256" key="1">
    <source>
        <dbReference type="SAM" id="Phobius"/>
    </source>
</evidence>
<accession>A0A2S8FHF7</accession>
<comment type="caution">
    <text evidence="2">The sequence shown here is derived from an EMBL/GenBank/DDBJ whole genome shotgun (WGS) entry which is preliminary data.</text>
</comment>
<dbReference type="Pfam" id="PF07963">
    <property type="entry name" value="N_methyl"/>
    <property type="match status" value="1"/>
</dbReference>
<feature type="transmembrane region" description="Helical" evidence="1">
    <location>
        <begin position="12"/>
        <end position="31"/>
    </location>
</feature>
<dbReference type="InterPro" id="IPR012902">
    <property type="entry name" value="N_methyl_site"/>
</dbReference>
<keyword evidence="1" id="KW-0472">Membrane</keyword>
<evidence type="ECO:0008006" key="4">
    <source>
        <dbReference type="Google" id="ProtNLM"/>
    </source>
</evidence>
<evidence type="ECO:0000313" key="2">
    <source>
        <dbReference type="EMBL" id="PQO31572.1"/>
    </source>
</evidence>
<dbReference type="OrthoDB" id="285783at2"/>
<reference evidence="2 3" key="1">
    <citation type="submission" date="2018-02" db="EMBL/GenBank/DDBJ databases">
        <title>Comparative genomes isolates from brazilian mangrove.</title>
        <authorList>
            <person name="Araujo J.E."/>
            <person name="Taketani R.G."/>
            <person name="Silva M.C.P."/>
            <person name="Loureco M.V."/>
            <person name="Andreote F.D."/>
        </authorList>
    </citation>
    <scope>NUCLEOTIDE SEQUENCE [LARGE SCALE GENOMIC DNA]</scope>
    <source>
        <strain evidence="2 3">NAP PRIS-MGV</strain>
    </source>
</reference>
<dbReference type="InterPro" id="IPR045584">
    <property type="entry name" value="Pilin-like"/>
</dbReference>